<dbReference type="InterPro" id="IPR000531">
    <property type="entry name" value="Beta-barrel_TonB"/>
</dbReference>
<keyword evidence="2 8" id="KW-0813">Transport</keyword>
<dbReference type="Gene3D" id="2.40.170.20">
    <property type="entry name" value="TonB-dependent receptor, beta-barrel domain"/>
    <property type="match status" value="1"/>
</dbReference>
<keyword evidence="14" id="KW-1185">Reference proteome</keyword>
<evidence type="ECO:0000313" key="14">
    <source>
        <dbReference type="Proteomes" id="UP001355056"/>
    </source>
</evidence>
<dbReference type="RefSeq" id="WP_332616007.1">
    <property type="nucleotide sequence ID" value="NZ_JAXGFP010000003.1"/>
</dbReference>
<feature type="domain" description="TonB-dependent receptor plug" evidence="12">
    <location>
        <begin position="65"/>
        <end position="168"/>
    </location>
</feature>
<dbReference type="PROSITE" id="PS52016">
    <property type="entry name" value="TONB_DEPENDENT_REC_3"/>
    <property type="match status" value="1"/>
</dbReference>
<keyword evidence="13" id="KW-0675">Receptor</keyword>
<evidence type="ECO:0000256" key="6">
    <source>
        <dbReference type="ARBA" id="ARBA00023136"/>
    </source>
</evidence>
<feature type="domain" description="TonB-dependent receptor-like beta-barrel" evidence="11">
    <location>
        <begin position="404"/>
        <end position="869"/>
    </location>
</feature>
<evidence type="ECO:0000256" key="4">
    <source>
        <dbReference type="ARBA" id="ARBA00022692"/>
    </source>
</evidence>
<dbReference type="EMBL" id="JAXGFP010000003">
    <property type="protein sequence ID" value="MEG3183731.1"/>
    <property type="molecule type" value="Genomic_DNA"/>
</dbReference>
<dbReference type="SUPFAM" id="SSF56935">
    <property type="entry name" value="Porins"/>
    <property type="match status" value="1"/>
</dbReference>
<dbReference type="Pfam" id="PF00593">
    <property type="entry name" value="TonB_dep_Rec_b-barrel"/>
    <property type="match status" value="1"/>
</dbReference>
<keyword evidence="4 8" id="KW-0812">Transmembrane</keyword>
<evidence type="ECO:0000256" key="8">
    <source>
        <dbReference type="PROSITE-ProRule" id="PRU01360"/>
    </source>
</evidence>
<dbReference type="Pfam" id="PF07715">
    <property type="entry name" value="Plug"/>
    <property type="match status" value="1"/>
</dbReference>
<dbReference type="CDD" id="cd01347">
    <property type="entry name" value="ligand_gated_channel"/>
    <property type="match status" value="1"/>
</dbReference>
<dbReference type="PANTHER" id="PTHR40980">
    <property type="entry name" value="PLUG DOMAIN-CONTAINING PROTEIN"/>
    <property type="match status" value="1"/>
</dbReference>
<keyword evidence="3 8" id="KW-1134">Transmembrane beta strand</keyword>
<evidence type="ECO:0000256" key="7">
    <source>
        <dbReference type="ARBA" id="ARBA00023237"/>
    </source>
</evidence>
<evidence type="ECO:0000313" key="13">
    <source>
        <dbReference type="EMBL" id="MEG3183731.1"/>
    </source>
</evidence>
<name>A0ABU7YXT9_9GAMM</name>
<dbReference type="Gene3D" id="2.170.130.10">
    <property type="entry name" value="TonB-dependent receptor, plug domain"/>
    <property type="match status" value="1"/>
</dbReference>
<comment type="caution">
    <text evidence="13">The sequence shown here is derived from an EMBL/GenBank/DDBJ whole genome shotgun (WGS) entry which is preliminary data.</text>
</comment>
<feature type="signal peptide" evidence="10">
    <location>
        <begin position="1"/>
        <end position="26"/>
    </location>
</feature>
<dbReference type="PANTHER" id="PTHR40980:SF3">
    <property type="entry name" value="TONB-DEPENDENT RECEPTOR-LIKE BETA-BARREL DOMAIN-CONTAINING PROTEIN"/>
    <property type="match status" value="1"/>
</dbReference>
<sequence>MLKLKRNLLSVALASATLMVATAVQAQSQPADDAPAPTQESQATELDRVTVTGIRAGIENAIETKKTSSSIVESISAEDIGKLPDLSIAESIARLPGLTAQRVAGRASTISIRGLAENFGTTLLNGREQVSVGHNRGVEFDQYPSELISAVTVYKTPDASLVGQGLSGTVDLQTVRPLAFPERVISLNVRGEHNSLGELNDGYDDMGYRVSGSYIDQFADDTLGVAIGYARMDSPGQAERWESWGYPSDNAGAPGAFLIGGSKSQASSVENIRDGLMAVIEYKPSDSYSSVLDAYYSTFDKSETLRFMETGLAWGGGTSLRNAVIEDGSVVSGAFDGVRPVVRNDKNTQDDEIFAAGWRNEFTFGPDWTAVADVSYSKAERSEMLLETYSGLGHVSGTRTDSVDFVIDQGTGLPQFSYGEDYADPSNLVLTDPAGWGQAGFIKYPGVEDELTSFRLSAERSFLDGIFSSVEFGLNYADREKLRKSGFEGFLRLPNGALEMAIPTEMLTGNADLSFTGIPGMVGYDIDRVLGLYEIDQHSHQDIANKNWTVNEKIATGFVQWNINTDLSDAVSLRGNVGVQVVRTDQSSDGLIVPFGDADNPVPLSGGDEYTDILPSLNLALGMPHDQTLRFGLGQQMARPRMDDLRANQNVSVDATQGVNGEWRGSGGNPELQPWRATALDVSYEKYFGGRGYFSLAGFHKDLQSYIYNQTVAYDFSGYDPREFNPDSPIGEFTTPQNGEGGILYGFETALSIPLDLLWQPLDGFGVITSYSRTKSAIDPLGPDGGDEPLPGLSEEVSNITVYYEKAGFSTRVSQRHRSPFLGEVQGFGGDRQKRYINSEDIVDFQVGYAFAEGTQLQGLSLLLQVNNITNEPYREYFPDAGGLPRIYNEYGRQVLLGASYKF</sequence>
<keyword evidence="5 9" id="KW-0798">TonB box</keyword>
<protein>
    <submittedName>
        <fullName evidence="13">TonB-dependent receptor</fullName>
    </submittedName>
</protein>
<evidence type="ECO:0000256" key="10">
    <source>
        <dbReference type="SAM" id="SignalP"/>
    </source>
</evidence>
<dbReference type="Proteomes" id="UP001355056">
    <property type="component" value="Unassembled WGS sequence"/>
</dbReference>
<evidence type="ECO:0000256" key="5">
    <source>
        <dbReference type="ARBA" id="ARBA00023077"/>
    </source>
</evidence>
<evidence type="ECO:0000259" key="11">
    <source>
        <dbReference type="Pfam" id="PF00593"/>
    </source>
</evidence>
<proteinExistence type="inferred from homology"/>
<evidence type="ECO:0000259" key="12">
    <source>
        <dbReference type="Pfam" id="PF07715"/>
    </source>
</evidence>
<keyword evidence="10" id="KW-0732">Signal</keyword>
<keyword evidence="6 8" id="KW-0472">Membrane</keyword>
<keyword evidence="7 8" id="KW-0998">Cell outer membrane</keyword>
<evidence type="ECO:0000256" key="9">
    <source>
        <dbReference type="RuleBase" id="RU003357"/>
    </source>
</evidence>
<reference evidence="13 14" key="1">
    <citation type="journal article" date="2016" name="Int. J. Syst. Evol. Microbiol.">
        <title>Lysobacter erysipheiresistens sp. nov., an antagonist of powdery mildew, isolated from tobacco-cultivated soil.</title>
        <authorList>
            <person name="Xie B."/>
            <person name="Li T."/>
            <person name="Lin X."/>
            <person name="Wang C.J."/>
            <person name="Chen Y.J."/>
            <person name="Liu W.J."/>
            <person name="Zhao Z.W."/>
        </authorList>
    </citation>
    <scope>NUCLEOTIDE SEQUENCE [LARGE SCALE GENOMIC DNA]</scope>
    <source>
        <strain evidence="13 14">RS-LYSO-3</strain>
    </source>
</reference>
<evidence type="ECO:0000256" key="1">
    <source>
        <dbReference type="ARBA" id="ARBA00004571"/>
    </source>
</evidence>
<dbReference type="InterPro" id="IPR012910">
    <property type="entry name" value="Plug_dom"/>
</dbReference>
<evidence type="ECO:0000256" key="2">
    <source>
        <dbReference type="ARBA" id="ARBA00022448"/>
    </source>
</evidence>
<feature type="chain" id="PRO_5045137397" evidence="10">
    <location>
        <begin position="27"/>
        <end position="903"/>
    </location>
</feature>
<comment type="similarity">
    <text evidence="8 9">Belongs to the TonB-dependent receptor family.</text>
</comment>
<gene>
    <name evidence="13" type="ORF">SNE34_06890</name>
</gene>
<organism evidence="13 14">
    <name type="scientific">Novilysobacter erysipheiresistens</name>
    <dbReference type="NCBI Taxonomy" id="1749332"/>
    <lineage>
        <taxon>Bacteria</taxon>
        <taxon>Pseudomonadati</taxon>
        <taxon>Pseudomonadota</taxon>
        <taxon>Gammaproteobacteria</taxon>
        <taxon>Lysobacterales</taxon>
        <taxon>Lysobacteraceae</taxon>
        <taxon>Novilysobacter</taxon>
    </lineage>
</organism>
<accession>A0ABU7YXT9</accession>
<dbReference type="InterPro" id="IPR037066">
    <property type="entry name" value="Plug_dom_sf"/>
</dbReference>
<dbReference type="NCBIfam" id="TIGR01782">
    <property type="entry name" value="TonB-Xanth-Caul"/>
    <property type="match status" value="1"/>
</dbReference>
<dbReference type="InterPro" id="IPR039426">
    <property type="entry name" value="TonB-dep_rcpt-like"/>
</dbReference>
<evidence type="ECO:0000256" key="3">
    <source>
        <dbReference type="ARBA" id="ARBA00022452"/>
    </source>
</evidence>
<dbReference type="InterPro" id="IPR010104">
    <property type="entry name" value="TonB_rcpt_bac"/>
</dbReference>
<comment type="subcellular location">
    <subcellularLocation>
        <location evidence="1 8">Cell outer membrane</location>
        <topology evidence="1 8">Multi-pass membrane protein</topology>
    </subcellularLocation>
</comment>
<dbReference type="InterPro" id="IPR036942">
    <property type="entry name" value="Beta-barrel_TonB_sf"/>
</dbReference>